<dbReference type="EMBL" id="JAAEDI010000006">
    <property type="protein sequence ID" value="MBR0649510.1"/>
    <property type="molecule type" value="Genomic_DNA"/>
</dbReference>
<dbReference type="RefSeq" id="WP_211867522.1">
    <property type="nucleotide sequence ID" value="NZ_JAAEDI010000006.1"/>
</dbReference>
<gene>
    <name evidence="1" type="ORF">GXW78_07555</name>
</gene>
<protein>
    <recommendedName>
        <fullName evidence="3">DUF3168 domain-containing protein</fullName>
    </recommendedName>
</protein>
<evidence type="ECO:0008006" key="3">
    <source>
        <dbReference type="Google" id="ProtNLM"/>
    </source>
</evidence>
<keyword evidence="2" id="KW-1185">Reference proteome</keyword>
<reference evidence="2" key="1">
    <citation type="journal article" date="2021" name="Syst. Appl. Microbiol.">
        <title>Roseomonas hellenica sp. nov., isolated from roots of wild-growing Alkanna tinctoria.</title>
        <authorList>
            <person name="Rat A."/>
            <person name="Naranjo H.D."/>
            <person name="Lebbe L."/>
            <person name="Cnockaert M."/>
            <person name="Krigas N."/>
            <person name="Grigoriadou K."/>
            <person name="Maloupa E."/>
            <person name="Willems A."/>
        </authorList>
    </citation>
    <scope>NUCLEOTIDE SEQUENCE [LARGE SCALE GENOMIC DNA]</scope>
    <source>
        <strain evidence="2">LMG 31159</strain>
    </source>
</reference>
<organism evidence="1 2">
    <name type="scientific">Neoroseomonas terrae</name>
    <dbReference type="NCBI Taxonomy" id="424799"/>
    <lineage>
        <taxon>Bacteria</taxon>
        <taxon>Pseudomonadati</taxon>
        <taxon>Pseudomonadota</taxon>
        <taxon>Alphaproteobacteria</taxon>
        <taxon>Acetobacterales</taxon>
        <taxon>Acetobacteraceae</taxon>
        <taxon>Neoroseomonas</taxon>
    </lineage>
</organism>
<comment type="caution">
    <text evidence="1">The sequence shown here is derived from an EMBL/GenBank/DDBJ whole genome shotgun (WGS) entry which is preliminary data.</text>
</comment>
<name>A0ABS5EER3_9PROT</name>
<proteinExistence type="predicted"/>
<sequence length="152" mass="15876">MATPIREAVLAAVADRLAASIVGVPVERARRAAVDISEYPRLVLQGMEMVPDQSQSPGLTFWTVRFTITGYVKGEGPSADLLAEQRLSALHAQVSAALEGADLGPCTVQATNGQVDFVMLDASSSSVASGYFDVGFEALAITPTASPYATTT</sequence>
<dbReference type="Proteomes" id="UP000698752">
    <property type="component" value="Unassembled WGS sequence"/>
</dbReference>
<evidence type="ECO:0000313" key="1">
    <source>
        <dbReference type="EMBL" id="MBR0649510.1"/>
    </source>
</evidence>
<evidence type="ECO:0000313" key="2">
    <source>
        <dbReference type="Proteomes" id="UP000698752"/>
    </source>
</evidence>
<accession>A0ABS5EER3</accession>